<dbReference type="Proteomes" id="UP000193144">
    <property type="component" value="Unassembled WGS sequence"/>
</dbReference>
<name>A0A1Y1ZT08_9PLEO</name>
<protein>
    <submittedName>
        <fullName evidence="2">Uncharacterized protein</fullName>
    </submittedName>
</protein>
<proteinExistence type="predicted"/>
<evidence type="ECO:0000256" key="1">
    <source>
        <dbReference type="SAM" id="MobiDB-lite"/>
    </source>
</evidence>
<sequence length="280" mass="32754">MDLAVGFAIIGVGLWKRWKPRTPISIDEPYLLNVPPEIRLVLYDFLFIHDDEETVSSFLTPLLTCRLIYEEALPLAFTRANFILPLRRFHDYHRPWEDGPFLSPPILKLPAPKLDLVRSLTFHWDLPSIEPRSLRRLFSELSLSPLRLKQLTFVITHPSCLSSFQSKYAFLMHRAYQFASYVMEELPLMENVDKTIFLSPGMDNKRNFQYLFFPDKPIFGTESYFLGQYRAILRPKKLGGWKYTVVQEEKRDVATWRLELTHPDPDEAPSAEEEKSESEA</sequence>
<comment type="caution">
    <text evidence="2">The sequence shown here is derived from an EMBL/GenBank/DDBJ whole genome shotgun (WGS) entry which is preliminary data.</text>
</comment>
<feature type="compositionally biased region" description="Acidic residues" evidence="1">
    <location>
        <begin position="266"/>
        <end position="280"/>
    </location>
</feature>
<dbReference type="OrthoDB" id="3786918at2759"/>
<dbReference type="EMBL" id="MCFA01000042">
    <property type="protein sequence ID" value="ORY13364.1"/>
    <property type="molecule type" value="Genomic_DNA"/>
</dbReference>
<dbReference type="AlphaFoldDB" id="A0A1Y1ZT08"/>
<keyword evidence="3" id="KW-1185">Reference proteome</keyword>
<accession>A0A1Y1ZT08</accession>
<gene>
    <name evidence="2" type="ORF">BCR34DRAFT_267196</name>
</gene>
<organism evidence="2 3">
    <name type="scientific">Clohesyomyces aquaticus</name>
    <dbReference type="NCBI Taxonomy" id="1231657"/>
    <lineage>
        <taxon>Eukaryota</taxon>
        <taxon>Fungi</taxon>
        <taxon>Dikarya</taxon>
        <taxon>Ascomycota</taxon>
        <taxon>Pezizomycotina</taxon>
        <taxon>Dothideomycetes</taxon>
        <taxon>Pleosporomycetidae</taxon>
        <taxon>Pleosporales</taxon>
        <taxon>Lindgomycetaceae</taxon>
        <taxon>Clohesyomyces</taxon>
    </lineage>
</organism>
<evidence type="ECO:0000313" key="2">
    <source>
        <dbReference type="EMBL" id="ORY13364.1"/>
    </source>
</evidence>
<reference evidence="2 3" key="1">
    <citation type="submission" date="2016-07" db="EMBL/GenBank/DDBJ databases">
        <title>Pervasive Adenine N6-methylation of Active Genes in Fungi.</title>
        <authorList>
            <consortium name="DOE Joint Genome Institute"/>
            <person name="Mondo S.J."/>
            <person name="Dannebaum R.O."/>
            <person name="Kuo R.C."/>
            <person name="Labutti K."/>
            <person name="Haridas S."/>
            <person name="Kuo A."/>
            <person name="Salamov A."/>
            <person name="Ahrendt S.R."/>
            <person name="Lipzen A."/>
            <person name="Sullivan W."/>
            <person name="Andreopoulos W.B."/>
            <person name="Clum A."/>
            <person name="Lindquist E."/>
            <person name="Daum C."/>
            <person name="Ramamoorthy G.K."/>
            <person name="Gryganskyi A."/>
            <person name="Culley D."/>
            <person name="Magnuson J.K."/>
            <person name="James T.Y."/>
            <person name="O'Malley M.A."/>
            <person name="Stajich J.E."/>
            <person name="Spatafora J.W."/>
            <person name="Visel A."/>
            <person name="Grigoriev I.V."/>
        </authorList>
    </citation>
    <scope>NUCLEOTIDE SEQUENCE [LARGE SCALE GENOMIC DNA]</scope>
    <source>
        <strain evidence="2 3">CBS 115471</strain>
    </source>
</reference>
<evidence type="ECO:0000313" key="3">
    <source>
        <dbReference type="Proteomes" id="UP000193144"/>
    </source>
</evidence>
<feature type="region of interest" description="Disordered" evidence="1">
    <location>
        <begin position="257"/>
        <end position="280"/>
    </location>
</feature>